<dbReference type="InterPro" id="IPR016047">
    <property type="entry name" value="M23ase_b-sheet_dom"/>
</dbReference>
<dbReference type="GO" id="GO:0004222">
    <property type="term" value="F:metalloendopeptidase activity"/>
    <property type="evidence" value="ECO:0007669"/>
    <property type="project" value="TreeGrafter"/>
</dbReference>
<evidence type="ECO:0000313" key="9">
    <source>
        <dbReference type="EMBL" id="KKO04598.1"/>
    </source>
</evidence>
<evidence type="ECO:0000256" key="7">
    <source>
        <dbReference type="SAM" id="Phobius"/>
    </source>
</evidence>
<keyword evidence="7" id="KW-0472">Membrane</keyword>
<keyword evidence="6" id="KW-0482">Metalloprotease</keyword>
<dbReference type="AlphaFoldDB" id="A0A0F9VX67"/>
<keyword evidence="2" id="KW-0645">Protease</keyword>
<keyword evidence="3" id="KW-0479">Metal-binding</keyword>
<dbReference type="GO" id="GO:0046872">
    <property type="term" value="F:metal ion binding"/>
    <property type="evidence" value="ECO:0007669"/>
    <property type="project" value="UniProtKB-KW"/>
</dbReference>
<reference evidence="9" key="1">
    <citation type="journal article" date="2015" name="Nature">
        <title>Complex archaea that bridge the gap between prokaryotes and eukaryotes.</title>
        <authorList>
            <person name="Spang A."/>
            <person name="Saw J.H."/>
            <person name="Jorgensen S.L."/>
            <person name="Zaremba-Niedzwiedzka K."/>
            <person name="Martijn J."/>
            <person name="Lind A.E."/>
            <person name="van Eijk R."/>
            <person name="Schleper C."/>
            <person name="Guy L."/>
            <person name="Ettema T.J."/>
        </authorList>
    </citation>
    <scope>NUCLEOTIDE SEQUENCE</scope>
</reference>
<keyword evidence="4" id="KW-0378">Hydrolase</keyword>
<organism evidence="9">
    <name type="scientific">marine sediment metagenome</name>
    <dbReference type="NCBI Taxonomy" id="412755"/>
    <lineage>
        <taxon>unclassified sequences</taxon>
        <taxon>metagenomes</taxon>
        <taxon>ecological metagenomes</taxon>
    </lineage>
</organism>
<evidence type="ECO:0000256" key="6">
    <source>
        <dbReference type="ARBA" id="ARBA00023049"/>
    </source>
</evidence>
<evidence type="ECO:0000256" key="3">
    <source>
        <dbReference type="ARBA" id="ARBA00022723"/>
    </source>
</evidence>
<dbReference type="InterPro" id="IPR050570">
    <property type="entry name" value="Cell_wall_metabolism_enzyme"/>
</dbReference>
<dbReference type="Pfam" id="PF01551">
    <property type="entry name" value="Peptidase_M23"/>
    <property type="match status" value="1"/>
</dbReference>
<dbReference type="PANTHER" id="PTHR21666">
    <property type="entry name" value="PEPTIDASE-RELATED"/>
    <property type="match status" value="1"/>
</dbReference>
<dbReference type="InterPro" id="IPR011055">
    <property type="entry name" value="Dup_hybrid_motif"/>
</dbReference>
<name>A0A0F9VX67_9ZZZZ</name>
<evidence type="ECO:0000256" key="4">
    <source>
        <dbReference type="ARBA" id="ARBA00022801"/>
    </source>
</evidence>
<keyword evidence="7" id="KW-1133">Transmembrane helix</keyword>
<feature type="transmembrane region" description="Helical" evidence="7">
    <location>
        <begin position="37"/>
        <end position="60"/>
    </location>
</feature>
<dbReference type="FunFam" id="2.70.70.10:FF:000006">
    <property type="entry name" value="M23 family peptidase"/>
    <property type="match status" value="1"/>
</dbReference>
<dbReference type="CDD" id="cd12797">
    <property type="entry name" value="M23_peptidase"/>
    <property type="match status" value="1"/>
</dbReference>
<dbReference type="EMBL" id="LAZR01000022">
    <property type="protein sequence ID" value="KKO04598.1"/>
    <property type="molecule type" value="Genomic_DNA"/>
</dbReference>
<gene>
    <name evidence="9" type="ORF">LCGC14_0084250</name>
</gene>
<keyword evidence="5" id="KW-0862">Zinc</keyword>
<evidence type="ECO:0000256" key="1">
    <source>
        <dbReference type="ARBA" id="ARBA00001947"/>
    </source>
</evidence>
<proteinExistence type="predicted"/>
<dbReference type="PANTHER" id="PTHR21666:SF288">
    <property type="entry name" value="CELL DIVISION PROTEIN YTFB"/>
    <property type="match status" value="1"/>
</dbReference>
<sequence>MAASKHRRTFGEYREPHTIIIARGEQVRHFTVGRRSLLLGTAFAALISLTIVAAPTWFLMQDDIAARLTARQAQIRQDYEQRIASLRSQLDTVTSRQMISQKIVETKVDVLLDQQEELTARYDKLRPLYERAQEVGVALASIPLPTPNPRLEIADLPMGVLDSLVEDEVGAVVSQPAAAIVDPIRTGSLGERAAFTTGLRPSSAAPAELAGKTQVADAMIREVGRSIDIAEFRQIEHLQSMAETARTRTLKIAAALKAAGIDVPELDDHTATGGPFEPVPIDYDFEDSYAELDTALASLQKVHSVAATLPISAPLPGSRLSSSFGIRSDPFLGRRGLHSGDDYAAAAGTPVPATAPGTVTKAGRAGGYGNLVEIDHGNGITTRYAHMLRVDVSVGQTVAKGTKIGEVGSTGRSTGPHLHYEVRRDDRAVDPARFRRIGLRIGALS</sequence>
<dbReference type="Gene3D" id="2.70.70.10">
    <property type="entry name" value="Glucose Permease (Domain IIA)"/>
    <property type="match status" value="1"/>
</dbReference>
<dbReference type="SUPFAM" id="SSF51261">
    <property type="entry name" value="Duplicated hybrid motif"/>
    <property type="match status" value="1"/>
</dbReference>
<evidence type="ECO:0000259" key="8">
    <source>
        <dbReference type="Pfam" id="PF01551"/>
    </source>
</evidence>
<comment type="cofactor">
    <cofactor evidence="1">
        <name>Zn(2+)</name>
        <dbReference type="ChEBI" id="CHEBI:29105"/>
    </cofactor>
</comment>
<protein>
    <recommendedName>
        <fullName evidence="8">M23ase beta-sheet core domain-containing protein</fullName>
    </recommendedName>
</protein>
<accession>A0A0F9VX67</accession>
<evidence type="ECO:0000256" key="5">
    <source>
        <dbReference type="ARBA" id="ARBA00022833"/>
    </source>
</evidence>
<comment type="caution">
    <text evidence="9">The sequence shown here is derived from an EMBL/GenBank/DDBJ whole genome shotgun (WGS) entry which is preliminary data.</text>
</comment>
<evidence type="ECO:0000256" key="2">
    <source>
        <dbReference type="ARBA" id="ARBA00022670"/>
    </source>
</evidence>
<keyword evidence="7" id="KW-0812">Transmembrane</keyword>
<feature type="domain" description="M23ase beta-sheet core" evidence="8">
    <location>
        <begin position="337"/>
        <end position="431"/>
    </location>
</feature>
<dbReference type="GO" id="GO:0006508">
    <property type="term" value="P:proteolysis"/>
    <property type="evidence" value="ECO:0007669"/>
    <property type="project" value="UniProtKB-KW"/>
</dbReference>